<dbReference type="SUPFAM" id="SSF47384">
    <property type="entry name" value="Homodimeric domain of signal transducing histidine kinase"/>
    <property type="match status" value="1"/>
</dbReference>
<dbReference type="InterPro" id="IPR003594">
    <property type="entry name" value="HATPase_dom"/>
</dbReference>
<dbReference type="SMART" id="SM00086">
    <property type="entry name" value="PAC"/>
    <property type="match status" value="3"/>
</dbReference>
<dbReference type="CDD" id="cd00130">
    <property type="entry name" value="PAS"/>
    <property type="match status" value="2"/>
</dbReference>
<gene>
    <name evidence="9" type="ORF">GTQ38_17080</name>
</gene>
<evidence type="ECO:0000313" key="9">
    <source>
        <dbReference type="EMBL" id="NAS13730.1"/>
    </source>
</evidence>
<evidence type="ECO:0000313" key="10">
    <source>
        <dbReference type="Proteomes" id="UP000475249"/>
    </source>
</evidence>
<dbReference type="InterPro" id="IPR052162">
    <property type="entry name" value="Sensor_kinase/Photoreceptor"/>
</dbReference>
<dbReference type="InterPro" id="IPR036890">
    <property type="entry name" value="HATPase_C_sf"/>
</dbReference>
<evidence type="ECO:0000256" key="2">
    <source>
        <dbReference type="ARBA" id="ARBA00012438"/>
    </source>
</evidence>
<evidence type="ECO:0000256" key="5">
    <source>
        <dbReference type="ARBA" id="ARBA00022777"/>
    </source>
</evidence>
<dbReference type="FunFam" id="3.30.565.10:FF:000006">
    <property type="entry name" value="Sensor histidine kinase WalK"/>
    <property type="match status" value="1"/>
</dbReference>
<dbReference type="SMART" id="SM00388">
    <property type="entry name" value="HisKA"/>
    <property type="match status" value="1"/>
</dbReference>
<evidence type="ECO:0000256" key="1">
    <source>
        <dbReference type="ARBA" id="ARBA00000085"/>
    </source>
</evidence>
<keyword evidence="4" id="KW-0808">Transferase</keyword>
<dbReference type="PRINTS" id="PR00344">
    <property type="entry name" value="BCTRLSENSOR"/>
</dbReference>
<keyword evidence="10" id="KW-1185">Reference proteome</keyword>
<evidence type="ECO:0000259" key="7">
    <source>
        <dbReference type="PROSITE" id="PS50109"/>
    </source>
</evidence>
<feature type="domain" description="PAC" evidence="8">
    <location>
        <begin position="334"/>
        <end position="386"/>
    </location>
</feature>
<dbReference type="InterPro" id="IPR035965">
    <property type="entry name" value="PAS-like_dom_sf"/>
</dbReference>
<evidence type="ECO:0000259" key="8">
    <source>
        <dbReference type="PROSITE" id="PS50113"/>
    </source>
</evidence>
<dbReference type="EC" id="2.7.13.3" evidence="2"/>
<dbReference type="RefSeq" id="WP_161436757.1">
    <property type="nucleotide sequence ID" value="NZ_WXYO01000007.1"/>
</dbReference>
<dbReference type="PANTHER" id="PTHR43304:SF1">
    <property type="entry name" value="PAC DOMAIN-CONTAINING PROTEIN"/>
    <property type="match status" value="1"/>
</dbReference>
<dbReference type="Pfam" id="PF00989">
    <property type="entry name" value="PAS"/>
    <property type="match status" value="1"/>
</dbReference>
<dbReference type="InterPro" id="IPR000014">
    <property type="entry name" value="PAS"/>
</dbReference>
<dbReference type="AlphaFoldDB" id="A0A6L9EG25"/>
<dbReference type="Gene3D" id="3.30.565.10">
    <property type="entry name" value="Histidine kinase-like ATPase, C-terminal domain"/>
    <property type="match status" value="1"/>
</dbReference>
<dbReference type="Proteomes" id="UP000475249">
    <property type="component" value="Unassembled WGS sequence"/>
</dbReference>
<name>A0A6L9EG25_9FLAO</name>
<reference evidence="9 10" key="1">
    <citation type="submission" date="2020-01" db="EMBL/GenBank/DDBJ databases">
        <title>Bacteria diversity of Porities sp.</title>
        <authorList>
            <person name="Wang G."/>
        </authorList>
    </citation>
    <scope>NUCLEOTIDE SEQUENCE [LARGE SCALE GENOMIC DNA]</scope>
    <source>
        <strain evidence="9 10">R33</strain>
    </source>
</reference>
<dbReference type="PROSITE" id="PS50113">
    <property type="entry name" value="PAC"/>
    <property type="match status" value="2"/>
</dbReference>
<dbReference type="InterPro" id="IPR036097">
    <property type="entry name" value="HisK_dim/P_sf"/>
</dbReference>
<dbReference type="Pfam" id="PF08447">
    <property type="entry name" value="PAS_3"/>
    <property type="match status" value="1"/>
</dbReference>
<dbReference type="SUPFAM" id="SSF55874">
    <property type="entry name" value="ATPase domain of HSP90 chaperone/DNA topoisomerase II/histidine kinase"/>
    <property type="match status" value="1"/>
</dbReference>
<dbReference type="Gene3D" id="3.30.450.20">
    <property type="entry name" value="PAS domain"/>
    <property type="match status" value="3"/>
</dbReference>
<dbReference type="NCBIfam" id="TIGR00229">
    <property type="entry name" value="sensory_box"/>
    <property type="match status" value="2"/>
</dbReference>
<dbReference type="SUPFAM" id="SSF55785">
    <property type="entry name" value="PYP-like sensor domain (PAS domain)"/>
    <property type="match status" value="4"/>
</dbReference>
<dbReference type="Gene3D" id="1.10.287.130">
    <property type="match status" value="1"/>
</dbReference>
<dbReference type="InterPro" id="IPR005467">
    <property type="entry name" value="His_kinase_dom"/>
</dbReference>
<organism evidence="9 10">
    <name type="scientific">Poritiphilus flavus</name>
    <dbReference type="NCBI Taxonomy" id="2697053"/>
    <lineage>
        <taxon>Bacteria</taxon>
        <taxon>Pseudomonadati</taxon>
        <taxon>Bacteroidota</taxon>
        <taxon>Flavobacteriia</taxon>
        <taxon>Flavobacteriales</taxon>
        <taxon>Flavobacteriaceae</taxon>
        <taxon>Poritiphilus</taxon>
    </lineage>
</organism>
<dbReference type="Pfam" id="PF00512">
    <property type="entry name" value="HisKA"/>
    <property type="match status" value="1"/>
</dbReference>
<dbReference type="CDD" id="cd00082">
    <property type="entry name" value="HisKA"/>
    <property type="match status" value="1"/>
</dbReference>
<proteinExistence type="predicted"/>
<dbReference type="InterPro" id="IPR004358">
    <property type="entry name" value="Sig_transdc_His_kin-like_C"/>
</dbReference>
<dbReference type="InterPro" id="IPR013767">
    <property type="entry name" value="PAS_fold"/>
</dbReference>
<keyword evidence="5" id="KW-0418">Kinase</keyword>
<dbReference type="InterPro" id="IPR003661">
    <property type="entry name" value="HisK_dim/P_dom"/>
</dbReference>
<dbReference type="InterPro" id="IPR000700">
    <property type="entry name" value="PAS-assoc_C"/>
</dbReference>
<evidence type="ECO:0000256" key="3">
    <source>
        <dbReference type="ARBA" id="ARBA00022553"/>
    </source>
</evidence>
<dbReference type="Pfam" id="PF02518">
    <property type="entry name" value="HATPase_c"/>
    <property type="match status" value="1"/>
</dbReference>
<feature type="domain" description="Histidine kinase" evidence="7">
    <location>
        <begin position="717"/>
        <end position="932"/>
    </location>
</feature>
<evidence type="ECO:0000256" key="4">
    <source>
        <dbReference type="ARBA" id="ARBA00022679"/>
    </source>
</evidence>
<dbReference type="CDD" id="cd00075">
    <property type="entry name" value="HATPase"/>
    <property type="match status" value="1"/>
</dbReference>
<sequence>MEQPTTNNPTSTRPFSLALKIAVIDKNGKVLTTNRAWAQLVKKRGNPNLCAVDIGDNYLSVCRKMASSGNGHAQRIIGGMESVISRKQDEFYLEYPCIIGNEEHWFAMTIKPLGYSKSQTTIIQEDITEKKRFQYYLNSIKVHQDRRDVASERLGSFELNLVDNTTQWSDEHYRIFGLEPQSEKMTYERFMELVHPAYLGKVNHSMEQLIRHRKEVELYFGIKLSDGALKYVYGKAWPSKESEGNVTRISGTVQELTEDFGKEISIKDETLHHSHTAIAMSDLRGIITYANPAFVRLWGFASESEILGLSNGELGGSREKITEIMDAVRKSGSWYGKDRAKKKDGTLFDIYLTANLVKDSRGRPLCVTASFIDITEQEKAKKELLDTGAKAEILFDYSPIIIWEEDFSEVKDFVDQLREKGVNDFRRYFEAAPCEVKRLASLVRVTQANQMSLDFYGASSLEELRTNLPNRFLDDSWDVFKEELIALAEGQWQFDSEIRVKTAHGDIKHLSMCLAVPPQFIDSLKTVLVSFVDITKIKENERVLKEKERQIKEYASQLEEKVAQRTKELRFSEAKLIEANKLAKIGHWSLDDSQEGVKWSEGLYEIYGLEKNTPISKEVFFEKIRFEDPEDISRRIEAINRGESMGDIEYGIIDAKGNEKYIRSIHRPPIDNGNGKGKTQFGVIQDITRQKSVENQLVNALKKEQELNELKSHFVSMASHEFRTPLAAILSSLNLIGKYKDIGALDKQEKHIQRIKKSVSNMATLLDDFLSLEKMESGKTRTNPMELNLTEYIEDILLEVQPWQKEGQRVVHMHTGHTGVNIDPHLTKNVLLNLLSNALKYSPQESTVYLSTQNHGEKLTIQVKDEGMGIPEKEQKNLFSRFFRASNAHQIGGTGLGLTIVKLYLELMGGEIDFASEEGKGTTFKVMIPVIANI</sequence>
<evidence type="ECO:0000256" key="6">
    <source>
        <dbReference type="SAM" id="Coils"/>
    </source>
</evidence>
<dbReference type="SMART" id="SM00387">
    <property type="entry name" value="HATPase_c"/>
    <property type="match status" value="1"/>
</dbReference>
<dbReference type="InterPro" id="IPR013655">
    <property type="entry name" value="PAS_fold_3"/>
</dbReference>
<keyword evidence="3" id="KW-0597">Phosphoprotein</keyword>
<protein>
    <recommendedName>
        <fullName evidence="2">histidine kinase</fullName>
        <ecNumber evidence="2">2.7.13.3</ecNumber>
    </recommendedName>
</protein>
<dbReference type="PROSITE" id="PS50109">
    <property type="entry name" value="HIS_KIN"/>
    <property type="match status" value="1"/>
</dbReference>
<dbReference type="GO" id="GO:0000155">
    <property type="term" value="F:phosphorelay sensor kinase activity"/>
    <property type="evidence" value="ECO:0007669"/>
    <property type="project" value="InterPro"/>
</dbReference>
<comment type="caution">
    <text evidence="9">The sequence shown here is derived from an EMBL/GenBank/DDBJ whole genome shotgun (WGS) entry which is preliminary data.</text>
</comment>
<dbReference type="SMART" id="SM00091">
    <property type="entry name" value="PAS"/>
    <property type="match status" value="3"/>
</dbReference>
<dbReference type="PANTHER" id="PTHR43304">
    <property type="entry name" value="PHYTOCHROME-LIKE PROTEIN CPH1"/>
    <property type="match status" value="1"/>
</dbReference>
<feature type="domain" description="PAC" evidence="8">
    <location>
        <begin position="646"/>
        <end position="699"/>
    </location>
</feature>
<dbReference type="InterPro" id="IPR001610">
    <property type="entry name" value="PAC"/>
</dbReference>
<accession>A0A6L9EG25</accession>
<comment type="catalytic activity">
    <reaction evidence="1">
        <text>ATP + protein L-histidine = ADP + protein N-phospho-L-histidine.</text>
        <dbReference type="EC" id="2.7.13.3"/>
    </reaction>
</comment>
<keyword evidence="6" id="KW-0175">Coiled coil</keyword>
<dbReference type="GO" id="GO:0006355">
    <property type="term" value="P:regulation of DNA-templated transcription"/>
    <property type="evidence" value="ECO:0007669"/>
    <property type="project" value="InterPro"/>
</dbReference>
<dbReference type="EMBL" id="WXYO01000007">
    <property type="protein sequence ID" value="NAS13730.1"/>
    <property type="molecule type" value="Genomic_DNA"/>
</dbReference>
<feature type="coiled-coil region" evidence="6">
    <location>
        <begin position="537"/>
        <end position="575"/>
    </location>
</feature>